<evidence type="ECO:0008006" key="4">
    <source>
        <dbReference type="Google" id="ProtNLM"/>
    </source>
</evidence>
<evidence type="ECO:0000256" key="1">
    <source>
        <dbReference type="SAM" id="MobiDB-lite"/>
    </source>
</evidence>
<comment type="caution">
    <text evidence="2">The sequence shown here is derived from an EMBL/GenBank/DDBJ whole genome shotgun (WGS) entry which is preliminary data.</text>
</comment>
<dbReference type="RefSeq" id="WP_138657988.1">
    <property type="nucleotide sequence ID" value="NZ_VATY01000002.1"/>
</dbReference>
<organism evidence="2 3">
    <name type="scientific">Maribacter algarum</name>
    <name type="common">ex Zhang et al. 2020</name>
    <dbReference type="NCBI Taxonomy" id="2578118"/>
    <lineage>
        <taxon>Bacteria</taxon>
        <taxon>Pseudomonadati</taxon>
        <taxon>Bacteroidota</taxon>
        <taxon>Flavobacteriia</taxon>
        <taxon>Flavobacteriales</taxon>
        <taxon>Flavobacteriaceae</taxon>
        <taxon>Maribacter</taxon>
    </lineage>
</organism>
<dbReference type="OrthoDB" id="1451306at2"/>
<feature type="compositionally biased region" description="Basic residues" evidence="1">
    <location>
        <begin position="164"/>
        <end position="175"/>
    </location>
</feature>
<dbReference type="Proteomes" id="UP000310314">
    <property type="component" value="Unassembled WGS sequence"/>
</dbReference>
<evidence type="ECO:0000313" key="2">
    <source>
        <dbReference type="EMBL" id="TMM57004.1"/>
    </source>
</evidence>
<keyword evidence="3" id="KW-1185">Reference proteome</keyword>
<evidence type="ECO:0000313" key="3">
    <source>
        <dbReference type="Proteomes" id="UP000310314"/>
    </source>
</evidence>
<accession>A0A5S3PQN4</accession>
<proteinExistence type="predicted"/>
<gene>
    <name evidence="2" type="ORF">FEE95_10960</name>
</gene>
<reference evidence="2 3" key="1">
    <citation type="submission" date="2019-05" db="EMBL/GenBank/DDBJ databases">
        <authorList>
            <person name="Zhang J.-Y."/>
            <person name="Feg X."/>
            <person name="Du Z.-J."/>
        </authorList>
    </citation>
    <scope>NUCLEOTIDE SEQUENCE [LARGE SCALE GENOMIC DNA]</scope>
    <source>
        <strain evidence="2 3">RZ26</strain>
    </source>
</reference>
<sequence>MKSHIKHLIVLFILLLGVSEIQAQYGYGGGGYGYGGYGGRGMYGRGRTAIPQAGPSTPKAPEPKTAAEIVDGEMPAIAETLGLDEFEKAVLSTTLKKYVQERIELQILKLPADKMREAYEKITVRQDEELKAGLPLEKYEAFVQMQKDGVAKMQKEMKKEEKRRNKKKKKKKSKE</sequence>
<dbReference type="AlphaFoldDB" id="A0A5S3PQN4"/>
<feature type="region of interest" description="Disordered" evidence="1">
    <location>
        <begin position="150"/>
        <end position="175"/>
    </location>
</feature>
<dbReference type="EMBL" id="VATY01000002">
    <property type="protein sequence ID" value="TMM57004.1"/>
    <property type="molecule type" value="Genomic_DNA"/>
</dbReference>
<feature type="compositionally biased region" description="Basic and acidic residues" evidence="1">
    <location>
        <begin position="150"/>
        <end position="163"/>
    </location>
</feature>
<protein>
    <recommendedName>
        <fullName evidence="4">LTXXQ motif family protein</fullName>
    </recommendedName>
</protein>
<name>A0A5S3PQN4_9FLAO</name>